<keyword evidence="1" id="KW-1133">Transmembrane helix</keyword>
<keyword evidence="1" id="KW-0812">Transmembrane</keyword>
<comment type="caution">
    <text evidence="3">The sequence shown here is derived from an EMBL/GenBank/DDBJ whole genome shotgun (WGS) entry which is preliminary data.</text>
</comment>
<gene>
    <name evidence="3" type="ORF">IAD22_03065</name>
</gene>
<evidence type="ECO:0000313" key="3">
    <source>
        <dbReference type="EMBL" id="HIU49979.1"/>
    </source>
</evidence>
<feature type="transmembrane region" description="Helical" evidence="1">
    <location>
        <begin position="51"/>
        <end position="73"/>
    </location>
</feature>
<name>A0A9D1LXP3_9FIRM</name>
<dbReference type="AlphaFoldDB" id="A0A9D1LXP3"/>
<sequence>MKLHTTIDINSLREVKKHILSGKLKTTCIVSAIVFFILALILFAVKVYFQAAIILVIAFVLFFEMMFFENLLVKKNLKNIRELYGTEKVDGTVEFLDDKMIVANSATNGTLPINYQIISRVVETSNYFTMFTKQNSMIIIDKSSMSKDETSDFLNIVNTKMMNSKYVKGK</sequence>
<proteinExistence type="predicted"/>
<reference evidence="3" key="1">
    <citation type="submission" date="2020-10" db="EMBL/GenBank/DDBJ databases">
        <authorList>
            <person name="Gilroy R."/>
        </authorList>
    </citation>
    <scope>NUCLEOTIDE SEQUENCE</scope>
    <source>
        <strain evidence="3">ChiGjej1B1-1684</strain>
    </source>
</reference>
<reference evidence="3" key="2">
    <citation type="journal article" date="2021" name="PeerJ">
        <title>Extensive microbial diversity within the chicken gut microbiome revealed by metagenomics and culture.</title>
        <authorList>
            <person name="Gilroy R."/>
            <person name="Ravi A."/>
            <person name="Getino M."/>
            <person name="Pursley I."/>
            <person name="Horton D.L."/>
            <person name="Alikhan N.F."/>
            <person name="Baker D."/>
            <person name="Gharbi K."/>
            <person name="Hall N."/>
            <person name="Watson M."/>
            <person name="Adriaenssens E.M."/>
            <person name="Foster-Nyarko E."/>
            <person name="Jarju S."/>
            <person name="Secka A."/>
            <person name="Antonio M."/>
            <person name="Oren A."/>
            <person name="Chaudhuri R.R."/>
            <person name="La Ragione R."/>
            <person name="Hildebrand F."/>
            <person name="Pallen M.J."/>
        </authorList>
    </citation>
    <scope>NUCLEOTIDE SEQUENCE</scope>
    <source>
        <strain evidence="3">ChiGjej1B1-1684</strain>
    </source>
</reference>
<dbReference type="EMBL" id="DVNG01000040">
    <property type="protein sequence ID" value="HIU49979.1"/>
    <property type="molecule type" value="Genomic_DNA"/>
</dbReference>
<organism evidence="3 4">
    <name type="scientific">Candidatus Limousia pullorum</name>
    <dbReference type="NCBI Taxonomy" id="2840860"/>
    <lineage>
        <taxon>Bacteria</taxon>
        <taxon>Bacillati</taxon>
        <taxon>Bacillota</taxon>
        <taxon>Clostridia</taxon>
        <taxon>Eubacteriales</taxon>
        <taxon>Oscillospiraceae</taxon>
        <taxon>Oscillospiraceae incertae sedis</taxon>
        <taxon>Candidatus Limousia</taxon>
    </lineage>
</organism>
<evidence type="ECO:0000256" key="1">
    <source>
        <dbReference type="SAM" id="Phobius"/>
    </source>
</evidence>
<feature type="domain" description="YcxB-like C-terminal" evidence="2">
    <location>
        <begin position="95"/>
        <end position="156"/>
    </location>
</feature>
<evidence type="ECO:0000259" key="2">
    <source>
        <dbReference type="Pfam" id="PF14317"/>
    </source>
</evidence>
<keyword evidence="1" id="KW-0472">Membrane</keyword>
<accession>A0A9D1LXP3</accession>
<dbReference type="Pfam" id="PF14317">
    <property type="entry name" value="YcxB"/>
    <property type="match status" value="1"/>
</dbReference>
<protein>
    <submittedName>
        <fullName evidence="3">YcxB family protein</fullName>
    </submittedName>
</protein>
<dbReference type="Proteomes" id="UP000824118">
    <property type="component" value="Unassembled WGS sequence"/>
</dbReference>
<feature type="transmembrane region" description="Helical" evidence="1">
    <location>
        <begin position="26"/>
        <end position="45"/>
    </location>
</feature>
<dbReference type="InterPro" id="IPR025588">
    <property type="entry name" value="YcxB-like_C"/>
</dbReference>
<evidence type="ECO:0000313" key="4">
    <source>
        <dbReference type="Proteomes" id="UP000824118"/>
    </source>
</evidence>